<protein>
    <submittedName>
        <fullName evidence="2">Uncharacterized protein</fullName>
    </submittedName>
</protein>
<evidence type="ECO:0000256" key="1">
    <source>
        <dbReference type="SAM" id="MobiDB-lite"/>
    </source>
</evidence>
<dbReference type="AntiFam" id="ANF00209">
    <property type="entry name" value="Shadow ORF (opposite thrS)"/>
</dbReference>
<proteinExistence type="predicted"/>
<organism evidence="2">
    <name type="scientific">mine drainage metagenome</name>
    <dbReference type="NCBI Taxonomy" id="410659"/>
    <lineage>
        <taxon>unclassified sequences</taxon>
        <taxon>metagenomes</taxon>
        <taxon>ecological metagenomes</taxon>
    </lineage>
</organism>
<name>A0A1J5PMY2_9ZZZZ</name>
<dbReference type="EMBL" id="MLJW01003080">
    <property type="protein sequence ID" value="OIQ72910.1"/>
    <property type="molecule type" value="Genomic_DNA"/>
</dbReference>
<sequence length="312" mass="33308">MAAGFPEGHIQDLRGDYFAVAVLEVQLTDVGDEFVVDDGALGMKEGRSRRLGVEGIQTQFLAKLPMVARLGFLQTLQVFVQFLLRVEGGAVDTAEHGVLLVALPVGSGNGQQFEGLQLGRVRDVGAAAEIIEIPLAVAGNALVFGNGGHDLHLQRLSHGLEAGDGLAPPENLMNDFHTLRHDPAHLRLDGREILGREWRRDEEIVVEAILDGGADPHAGMGVQALDRLRQKMGRGMADQIQALRILAGDDFNLSAIHKRCFKIAKMSILPDSQGCVQQTGANTQSQVGSRGALGHGPEGVVGKADRNGHGLL</sequence>
<reference evidence="2" key="1">
    <citation type="submission" date="2016-10" db="EMBL/GenBank/DDBJ databases">
        <title>Sequence of Gallionella enrichment culture.</title>
        <authorList>
            <person name="Poehlein A."/>
            <person name="Muehling M."/>
            <person name="Daniel R."/>
        </authorList>
    </citation>
    <scope>NUCLEOTIDE SEQUENCE</scope>
</reference>
<gene>
    <name evidence="2" type="ORF">GALL_454590</name>
</gene>
<feature type="region of interest" description="Disordered" evidence="1">
    <location>
        <begin position="278"/>
        <end position="312"/>
    </location>
</feature>
<dbReference type="AlphaFoldDB" id="A0A1J5PMY2"/>
<evidence type="ECO:0000313" key="2">
    <source>
        <dbReference type="EMBL" id="OIQ72910.1"/>
    </source>
</evidence>
<accession>A0A1J5PMY2</accession>
<feature type="compositionally biased region" description="Basic and acidic residues" evidence="1">
    <location>
        <begin position="303"/>
        <end position="312"/>
    </location>
</feature>
<feature type="compositionally biased region" description="Polar residues" evidence="1">
    <location>
        <begin position="278"/>
        <end position="288"/>
    </location>
</feature>
<comment type="caution">
    <text evidence="2">The sequence shown here is derived from an EMBL/GenBank/DDBJ whole genome shotgun (WGS) entry which is preliminary data.</text>
</comment>